<evidence type="ECO:0000256" key="1">
    <source>
        <dbReference type="ARBA" id="ARBA00006464"/>
    </source>
</evidence>
<keyword evidence="5" id="KW-1185">Reference proteome</keyword>
<dbReference type="GO" id="GO:0016780">
    <property type="term" value="F:phosphotransferase activity, for other substituted phosphate groups"/>
    <property type="evidence" value="ECO:0007669"/>
    <property type="project" value="TreeGrafter"/>
</dbReference>
<dbReference type="Pfam" id="PF02397">
    <property type="entry name" value="Bac_transf"/>
    <property type="match status" value="1"/>
</dbReference>
<proteinExistence type="inferred from homology"/>
<keyword evidence="4" id="KW-0808">Transferase</keyword>
<sequence>MLKRILDATGAALLLLLLLPLMGGIALLVRLKLGSPVLFRQQRPGLHGKPFYLYKFRSLTNERDESGALLPDSLRMTPFGRLLRKSSMDELPQLWNVLKGELSFVGPRPLLMDYLPLYSKEQARRHLVRPGITGWAQVNGRNDVTWEERFQRDLWYVDNVSLLLDLKIVGLTIKKVWSGDGTSHSGHVSMPLFEGTTSRREG</sequence>
<dbReference type="Proteomes" id="UP000092024">
    <property type="component" value="Unassembled WGS sequence"/>
</dbReference>
<comment type="caution">
    <text evidence="4">The sequence shown here is derived from an EMBL/GenBank/DDBJ whole genome shotgun (WGS) entry which is preliminary data.</text>
</comment>
<reference evidence="4 5" key="1">
    <citation type="submission" date="2016-05" db="EMBL/GenBank/DDBJ databases">
        <title>Paenibacillus oryzae. sp. nov., isolated from the rice root.</title>
        <authorList>
            <person name="Zhang J."/>
            <person name="Zhang X."/>
        </authorList>
    </citation>
    <scope>NUCLEOTIDE SEQUENCE [LARGE SCALE GENOMIC DNA]</scope>
    <source>
        <strain evidence="4 5">1DrF-4</strain>
    </source>
</reference>
<dbReference type="RefSeq" id="WP_068686792.1">
    <property type="nucleotide sequence ID" value="NZ_LYPA01000076.1"/>
</dbReference>
<feature type="region of interest" description="Disordered" evidence="2">
    <location>
        <begin position="180"/>
        <end position="202"/>
    </location>
</feature>
<evidence type="ECO:0000313" key="5">
    <source>
        <dbReference type="Proteomes" id="UP000092024"/>
    </source>
</evidence>
<evidence type="ECO:0000256" key="2">
    <source>
        <dbReference type="SAM" id="MobiDB-lite"/>
    </source>
</evidence>
<gene>
    <name evidence="4" type="ORF">A7K91_09290</name>
</gene>
<protein>
    <submittedName>
        <fullName evidence="4">Sugar transferase</fullName>
    </submittedName>
</protein>
<accession>A0A1A5YBC9</accession>
<evidence type="ECO:0000313" key="4">
    <source>
        <dbReference type="EMBL" id="OBR62909.1"/>
    </source>
</evidence>
<dbReference type="STRING" id="1844972.A7K91_09290"/>
<evidence type="ECO:0000259" key="3">
    <source>
        <dbReference type="Pfam" id="PF02397"/>
    </source>
</evidence>
<dbReference type="OrthoDB" id="9808602at2"/>
<feature type="domain" description="Bacterial sugar transferase" evidence="3">
    <location>
        <begin position="3"/>
        <end position="177"/>
    </location>
</feature>
<comment type="similarity">
    <text evidence="1">Belongs to the bacterial sugar transferase family.</text>
</comment>
<dbReference type="AlphaFoldDB" id="A0A1A5YBC9"/>
<name>A0A1A5YBC9_9BACL</name>
<dbReference type="EMBL" id="LYPA01000076">
    <property type="protein sequence ID" value="OBR62909.1"/>
    <property type="molecule type" value="Genomic_DNA"/>
</dbReference>
<organism evidence="4 5">
    <name type="scientific">Paenibacillus oryzae</name>
    <dbReference type="NCBI Taxonomy" id="1844972"/>
    <lineage>
        <taxon>Bacteria</taxon>
        <taxon>Bacillati</taxon>
        <taxon>Bacillota</taxon>
        <taxon>Bacilli</taxon>
        <taxon>Bacillales</taxon>
        <taxon>Paenibacillaceae</taxon>
        <taxon>Paenibacillus</taxon>
    </lineage>
</organism>
<dbReference type="InterPro" id="IPR003362">
    <property type="entry name" value="Bact_transf"/>
</dbReference>
<dbReference type="PANTHER" id="PTHR30576:SF8">
    <property type="entry name" value="UNDECAPRENYL-PHOSPHATE GALACTOSE PHOSPHOTRANSFERASE"/>
    <property type="match status" value="1"/>
</dbReference>
<dbReference type="PANTHER" id="PTHR30576">
    <property type="entry name" value="COLANIC BIOSYNTHESIS UDP-GLUCOSE LIPID CARRIER TRANSFERASE"/>
    <property type="match status" value="1"/>
</dbReference>